<accession>A0A923MPH7</accession>
<reference evidence="1" key="1">
    <citation type="submission" date="2020-08" db="EMBL/GenBank/DDBJ databases">
        <title>Ramlibacter sp. USB13 16S ribosomal RNA gene genome sequencing and assembly.</title>
        <authorList>
            <person name="Kang M."/>
        </authorList>
    </citation>
    <scope>NUCLEOTIDE SEQUENCE</scope>
    <source>
        <strain evidence="1">USB13</strain>
    </source>
</reference>
<dbReference type="Proteomes" id="UP000608513">
    <property type="component" value="Unassembled WGS sequence"/>
</dbReference>
<protein>
    <submittedName>
        <fullName evidence="1">Uncharacterized protein</fullName>
    </submittedName>
</protein>
<gene>
    <name evidence="1" type="ORF">H8N03_10815</name>
</gene>
<keyword evidence="2" id="KW-1185">Reference proteome</keyword>
<comment type="caution">
    <text evidence="1">The sequence shown here is derived from an EMBL/GenBank/DDBJ whole genome shotgun (WGS) entry which is preliminary data.</text>
</comment>
<dbReference type="InterPro" id="IPR011050">
    <property type="entry name" value="Pectin_lyase_fold/virulence"/>
</dbReference>
<evidence type="ECO:0000313" key="1">
    <source>
        <dbReference type="EMBL" id="MBC5783437.1"/>
    </source>
</evidence>
<evidence type="ECO:0000313" key="2">
    <source>
        <dbReference type="Proteomes" id="UP000608513"/>
    </source>
</evidence>
<organism evidence="1 2">
    <name type="scientific">Ramlibacter cellulosilyticus</name>
    <dbReference type="NCBI Taxonomy" id="2764187"/>
    <lineage>
        <taxon>Bacteria</taxon>
        <taxon>Pseudomonadati</taxon>
        <taxon>Pseudomonadota</taxon>
        <taxon>Betaproteobacteria</taxon>
        <taxon>Burkholderiales</taxon>
        <taxon>Comamonadaceae</taxon>
        <taxon>Ramlibacter</taxon>
    </lineage>
</organism>
<proteinExistence type="predicted"/>
<dbReference type="SUPFAM" id="SSF51126">
    <property type="entry name" value="Pectin lyase-like"/>
    <property type="match status" value="1"/>
</dbReference>
<name>A0A923MPH7_9BURK</name>
<dbReference type="RefSeq" id="WP_187076171.1">
    <property type="nucleotide sequence ID" value="NZ_JACORT010000003.1"/>
</dbReference>
<dbReference type="AlphaFoldDB" id="A0A923MPH7"/>
<dbReference type="EMBL" id="JACORT010000003">
    <property type="protein sequence ID" value="MBC5783437.1"/>
    <property type="molecule type" value="Genomic_DNA"/>
</dbReference>
<sequence length="829" mass="86558">MAADTAVRAGMPLLEQGIRAVNFFNGRLVTSRDMARDQQARREGDARLGQAIGGGVVQGLGVERSGAGTARRLTVRAGLALNGEGQALCLGNDQVLALVPEDEEAPATAGGFGACAVLTGGSYVAGDGLYVLALAPALQPEGRAEVLALEPGNARCNSDAVVEGVQFRLLRVPSDVLQAHALDTDVAADKAVSLLRSEAAAACFGQRARGEAHARAVASLRWGAESGQDPGEDEAPGLLADMATRGLSACDVPLALVFLNAASGVAFVDTWAVRRQVGASLASQAWGAWAGARGEALAQARLAQFQQHLSDLPSGALATLRANEWFRWLPPAGFLEVAGTTIDWRTFLGGQAPQKEVVLAPADAPGVVAEALRRDPLPLASGSRGLRVFRLGSSGPRLFVRNAARMRHAEEVWLDGERAGLPGVDDVQLALDKLARRTCAQVVLRPELGEDAARALFERLSGNDEVALCIESGILDLERPLVLARAGDVQIRGHGAGSLLRCRAGEAALRIERCRSVTVSDLAVAGGEPAEGKAGEGVGLLGALTVLDTPSVRIERVTASCEGADSLMARAITVMNREKRSAGTEGPTRVHVSECELRVGAGQEGLGCIGCHWIVARHNMVFATDTDEAMGCGIVVAGQVALEVRVEDNLVGLGSRGIAVGLSDGEDESALQADHVVLSGNRIVLVVPPDWERGKKAAQGTSRYDGMFVGNAQSVRVQANHVSVGAVARPEIGMAVGTNLKPKARRKKATPGGGRGLLLYGVYGPRLLVRDNHFVNTSIGIEIASAGEVPGRESCLWQVACNLGEGVGTLLKAQGNLMDTLRQADNVPE</sequence>